<sequence>MKPIKATKTPKLATFFGAEPPVYIGGDVIGGKVGAEELLSSMVLVDVTGTTVITEVGTELMEDEARAEVVTGGGRTTEYDETGGGMSDDTGGGTSSEYEDTGGTTAEDEDTGGTSADDEDAGGTTTVYEDTDGTTTDKLVEELTAAEDDVDELAITLDDETTGADEADELASTLDDDETTGADEVDELAAALDDDETTGTEETGGDGTVELNTAVEVEELGGAGGIDELTTTVDVEVEVDDRTAETVDVVGTIVIVSVRVRVMVSGRLAELLKSGGPPEVEEEVNVTGQMVVETGMMEVTIAVDCAGQCVMLGAQLVTVMYEVESTVEVAIAAWISTSITLVPAPWRGKT</sequence>
<gene>
    <name evidence="2" type="ORF">M501DRAFT_987836</name>
</gene>
<evidence type="ECO:0000313" key="3">
    <source>
        <dbReference type="Proteomes" id="UP000799429"/>
    </source>
</evidence>
<dbReference type="Proteomes" id="UP000799429">
    <property type="component" value="Unassembled WGS sequence"/>
</dbReference>
<feature type="region of interest" description="Disordered" evidence="1">
    <location>
        <begin position="159"/>
        <end position="181"/>
    </location>
</feature>
<feature type="compositionally biased region" description="Gly residues" evidence="1">
    <location>
        <begin position="82"/>
        <end position="94"/>
    </location>
</feature>
<organism evidence="2 3">
    <name type="scientific">Patellaria atrata CBS 101060</name>
    <dbReference type="NCBI Taxonomy" id="1346257"/>
    <lineage>
        <taxon>Eukaryota</taxon>
        <taxon>Fungi</taxon>
        <taxon>Dikarya</taxon>
        <taxon>Ascomycota</taxon>
        <taxon>Pezizomycotina</taxon>
        <taxon>Dothideomycetes</taxon>
        <taxon>Dothideomycetes incertae sedis</taxon>
        <taxon>Patellariales</taxon>
        <taxon>Patellariaceae</taxon>
        <taxon>Patellaria</taxon>
    </lineage>
</organism>
<evidence type="ECO:0000313" key="2">
    <source>
        <dbReference type="EMBL" id="KAF2835887.1"/>
    </source>
</evidence>
<comment type="caution">
    <text evidence="2">The sequence shown here is derived from an EMBL/GenBank/DDBJ whole genome shotgun (WGS) entry which is preliminary data.</text>
</comment>
<feature type="region of interest" description="Disordered" evidence="1">
    <location>
        <begin position="67"/>
        <end position="135"/>
    </location>
</feature>
<accession>A0A9P4VNN7</accession>
<name>A0A9P4VNN7_9PEZI</name>
<dbReference type="EMBL" id="MU006106">
    <property type="protein sequence ID" value="KAF2835887.1"/>
    <property type="molecule type" value="Genomic_DNA"/>
</dbReference>
<reference evidence="2" key="1">
    <citation type="journal article" date="2020" name="Stud. Mycol.">
        <title>101 Dothideomycetes genomes: a test case for predicting lifestyles and emergence of pathogens.</title>
        <authorList>
            <person name="Haridas S."/>
            <person name="Albert R."/>
            <person name="Binder M."/>
            <person name="Bloem J."/>
            <person name="Labutti K."/>
            <person name="Salamov A."/>
            <person name="Andreopoulos B."/>
            <person name="Baker S."/>
            <person name="Barry K."/>
            <person name="Bills G."/>
            <person name="Bluhm B."/>
            <person name="Cannon C."/>
            <person name="Castanera R."/>
            <person name="Culley D."/>
            <person name="Daum C."/>
            <person name="Ezra D."/>
            <person name="Gonzalez J."/>
            <person name="Henrissat B."/>
            <person name="Kuo A."/>
            <person name="Liang C."/>
            <person name="Lipzen A."/>
            <person name="Lutzoni F."/>
            <person name="Magnuson J."/>
            <person name="Mondo S."/>
            <person name="Nolan M."/>
            <person name="Ohm R."/>
            <person name="Pangilinan J."/>
            <person name="Park H.-J."/>
            <person name="Ramirez L."/>
            <person name="Alfaro M."/>
            <person name="Sun H."/>
            <person name="Tritt A."/>
            <person name="Yoshinaga Y."/>
            <person name="Zwiers L.-H."/>
            <person name="Turgeon B."/>
            <person name="Goodwin S."/>
            <person name="Spatafora J."/>
            <person name="Crous P."/>
            <person name="Grigoriev I."/>
        </authorList>
    </citation>
    <scope>NUCLEOTIDE SEQUENCE</scope>
    <source>
        <strain evidence="2">CBS 101060</strain>
    </source>
</reference>
<proteinExistence type="predicted"/>
<feature type="compositionally biased region" description="Low complexity" evidence="1">
    <location>
        <begin position="122"/>
        <end position="135"/>
    </location>
</feature>
<evidence type="ECO:0000256" key="1">
    <source>
        <dbReference type="SAM" id="MobiDB-lite"/>
    </source>
</evidence>
<keyword evidence="3" id="KW-1185">Reference proteome</keyword>
<protein>
    <submittedName>
        <fullName evidence="2">Uncharacterized protein</fullName>
    </submittedName>
</protein>
<dbReference type="AlphaFoldDB" id="A0A9P4VNN7"/>
<feature type="compositionally biased region" description="Acidic residues" evidence="1">
    <location>
        <begin position="106"/>
        <end position="121"/>
    </location>
</feature>